<evidence type="ECO:0000313" key="2">
    <source>
        <dbReference type="Proteomes" id="UP001497535"/>
    </source>
</evidence>
<sequence length="176" mass="20825">MDTSFNDSSNVFENDVQYFETFNSILKVVDERETELPNSRVFSLWENVFKSENVLDQKIKKSASYQGFLFYYFWFMGKGESLVELENVLKLEKESLAAVENELAKLKIQVDQQLNEYNLKRDEILGLVLNDDEKENNEISISERDIMEPQVKNYLKDLKHAKKKLLKQQKIFDKFT</sequence>
<proteinExistence type="predicted"/>
<name>A0ACB1ACS9_MELEN</name>
<protein>
    <submittedName>
        <fullName evidence="1">Uncharacterized protein</fullName>
    </submittedName>
</protein>
<gene>
    <name evidence="1" type="ORF">MENTE1834_LOCUS37039</name>
</gene>
<reference evidence="1" key="1">
    <citation type="submission" date="2023-11" db="EMBL/GenBank/DDBJ databases">
        <authorList>
            <person name="Poullet M."/>
        </authorList>
    </citation>
    <scope>NUCLEOTIDE SEQUENCE</scope>
    <source>
        <strain evidence="1">E1834</strain>
    </source>
</reference>
<comment type="caution">
    <text evidence="1">The sequence shown here is derived from an EMBL/GenBank/DDBJ whole genome shotgun (WGS) entry which is preliminary data.</text>
</comment>
<evidence type="ECO:0000313" key="1">
    <source>
        <dbReference type="EMBL" id="CAK5089327.1"/>
    </source>
</evidence>
<dbReference type="EMBL" id="CAVMJV010000076">
    <property type="protein sequence ID" value="CAK5089327.1"/>
    <property type="molecule type" value="Genomic_DNA"/>
</dbReference>
<organism evidence="1 2">
    <name type="scientific">Meloidogyne enterolobii</name>
    <name type="common">Root-knot nematode worm</name>
    <name type="synonym">Meloidogyne mayaguensis</name>
    <dbReference type="NCBI Taxonomy" id="390850"/>
    <lineage>
        <taxon>Eukaryota</taxon>
        <taxon>Metazoa</taxon>
        <taxon>Ecdysozoa</taxon>
        <taxon>Nematoda</taxon>
        <taxon>Chromadorea</taxon>
        <taxon>Rhabditida</taxon>
        <taxon>Tylenchina</taxon>
        <taxon>Tylenchomorpha</taxon>
        <taxon>Tylenchoidea</taxon>
        <taxon>Meloidogynidae</taxon>
        <taxon>Meloidogyninae</taxon>
        <taxon>Meloidogyne</taxon>
    </lineage>
</organism>
<dbReference type="Proteomes" id="UP001497535">
    <property type="component" value="Unassembled WGS sequence"/>
</dbReference>
<accession>A0ACB1ACS9</accession>
<keyword evidence="2" id="KW-1185">Reference proteome</keyword>